<keyword evidence="1" id="KW-0802">TPR repeat</keyword>
<evidence type="ECO:0000313" key="6">
    <source>
        <dbReference type="Proteomes" id="UP000239237"/>
    </source>
</evidence>
<feature type="repeat" description="TPR" evidence="1">
    <location>
        <begin position="78"/>
        <end position="111"/>
    </location>
</feature>
<keyword evidence="6" id="KW-1185">Reference proteome</keyword>
<dbReference type="InterPro" id="IPR041656">
    <property type="entry name" value="TPR_5"/>
</dbReference>
<protein>
    <submittedName>
        <fullName evidence="4">Tetratrico peptide repeat protein</fullName>
    </submittedName>
</protein>
<reference evidence="4 5" key="2">
    <citation type="submission" date="2018-02" db="EMBL/GenBank/DDBJ databases">
        <authorList>
            <person name="Cohen D.B."/>
            <person name="Kent A.D."/>
        </authorList>
    </citation>
    <scope>NUCLEOTIDE SEQUENCE [LARGE SCALE GENOMIC DNA]</scope>
    <source>
        <strain evidence="4 5">CECT 9216</strain>
    </source>
</reference>
<dbReference type="GeneID" id="99674972"/>
<evidence type="ECO:0000259" key="2">
    <source>
        <dbReference type="Pfam" id="PF12688"/>
    </source>
</evidence>
<dbReference type="Pfam" id="PF12688">
    <property type="entry name" value="TPR_5"/>
    <property type="match status" value="1"/>
</dbReference>
<evidence type="ECO:0000313" key="3">
    <source>
        <dbReference type="EMBL" id="SPD93760.1"/>
    </source>
</evidence>
<feature type="domain" description="Tetratrico peptide repeat group 5" evidence="2">
    <location>
        <begin position="42"/>
        <end position="160"/>
    </location>
</feature>
<evidence type="ECO:0000313" key="4">
    <source>
        <dbReference type="EMBL" id="SPE09416.1"/>
    </source>
</evidence>
<sequence>MMTTQDNILLKTALKMRHEKEFKASNRILKKLDAKYPLNAYIQYQYAWSFDILGQEREAVPHYYAAIDNNGLESVDLENAYLGLGSTLRSIGSYDESLDILSKGTELFPTNNALKVFKGMTLYNLKRFKESTTILLECLIETSEDTDIKSYTKALELYSQDLDQTF</sequence>
<dbReference type="SUPFAM" id="SSF48452">
    <property type="entry name" value="TPR-like"/>
    <property type="match status" value="1"/>
</dbReference>
<dbReference type="InterPro" id="IPR011990">
    <property type="entry name" value="TPR-like_helical_dom_sf"/>
</dbReference>
<dbReference type="Gene3D" id="1.25.40.10">
    <property type="entry name" value="Tetratricopeptide repeat domain"/>
    <property type="match status" value="1"/>
</dbReference>
<dbReference type="EMBL" id="OKQR01000002">
    <property type="protein sequence ID" value="SPD93760.1"/>
    <property type="molecule type" value="Genomic_DNA"/>
</dbReference>
<reference evidence="3 6" key="1">
    <citation type="submission" date="2018-02" db="EMBL/GenBank/DDBJ databases">
        <authorList>
            <person name="Rodrigo-Torres L."/>
            <person name="Arahal R. D."/>
            <person name="Lucena T."/>
        </authorList>
    </citation>
    <scope>NUCLEOTIDE SEQUENCE [LARGE SCALE GENOMIC DNA]</scope>
    <source>
        <strain evidence="3 6">CECT 8486</strain>
    </source>
</reference>
<dbReference type="InterPro" id="IPR019734">
    <property type="entry name" value="TPR_rpt"/>
</dbReference>
<proteinExistence type="predicted"/>
<dbReference type="Proteomes" id="UP000239237">
    <property type="component" value="Unassembled WGS sequence"/>
</dbReference>
<accession>A0A2N9KEZ4</accession>
<dbReference type="Proteomes" id="UP000237923">
    <property type="component" value="Unassembled WGS sequence"/>
</dbReference>
<dbReference type="AlphaFoldDB" id="A0A2N9KEZ4"/>
<dbReference type="PROSITE" id="PS50005">
    <property type="entry name" value="TPR"/>
    <property type="match status" value="1"/>
</dbReference>
<dbReference type="EMBL" id="OKQU01000002">
    <property type="protein sequence ID" value="SPE09416.1"/>
    <property type="molecule type" value="Genomic_DNA"/>
</dbReference>
<name>A0A2N9KEZ4_9LACO</name>
<organism evidence="4 5">
    <name type="scientific">Leuconostoc suionicum</name>
    <dbReference type="NCBI Taxonomy" id="1511761"/>
    <lineage>
        <taxon>Bacteria</taxon>
        <taxon>Bacillati</taxon>
        <taxon>Bacillota</taxon>
        <taxon>Bacilli</taxon>
        <taxon>Lactobacillales</taxon>
        <taxon>Lactobacillaceae</taxon>
        <taxon>Leuconostoc</taxon>
    </lineage>
</organism>
<gene>
    <name evidence="3" type="ORF">LES8486_01424</name>
    <name evidence="4" type="ORF">LES9216_01571</name>
</gene>
<evidence type="ECO:0000313" key="5">
    <source>
        <dbReference type="Proteomes" id="UP000237923"/>
    </source>
</evidence>
<evidence type="ECO:0000256" key="1">
    <source>
        <dbReference type="PROSITE-ProRule" id="PRU00339"/>
    </source>
</evidence>
<dbReference type="RefSeq" id="WP_197704147.1">
    <property type="nucleotide sequence ID" value="NZ_AP017935.1"/>
</dbReference>